<dbReference type="Gene3D" id="3.90.1720.10">
    <property type="entry name" value="endopeptidase domain like (from Nostoc punctiforme)"/>
    <property type="match status" value="1"/>
</dbReference>
<accession>A0A382FXZ1</accession>
<sequence length="123" mass="14260">MIALYRGRSWISKAIRWQTRSVYSHAAWLLDDGSVIEAWQSGVRHVADLSVAHTPRTVIDLYGIPAMTARHKDKVEKFLISQLGKKYDYRGVFRFLTRRQVTDPTKWFCSELVAEACSRGWFP</sequence>
<organism evidence="1">
    <name type="scientific">marine metagenome</name>
    <dbReference type="NCBI Taxonomy" id="408172"/>
    <lineage>
        <taxon>unclassified sequences</taxon>
        <taxon>metagenomes</taxon>
        <taxon>ecological metagenomes</taxon>
    </lineage>
</organism>
<feature type="non-terminal residue" evidence="1">
    <location>
        <position position="123"/>
    </location>
</feature>
<dbReference type="SUPFAM" id="SSF54001">
    <property type="entry name" value="Cysteine proteinases"/>
    <property type="match status" value="1"/>
</dbReference>
<dbReference type="AlphaFoldDB" id="A0A382FXZ1"/>
<protein>
    <recommendedName>
        <fullName evidence="2">Permuted papain-like amidase YaeF/Yiix C92 family enzyme</fullName>
    </recommendedName>
</protein>
<dbReference type="InterPro" id="IPR038765">
    <property type="entry name" value="Papain-like_cys_pep_sf"/>
</dbReference>
<name>A0A382FXZ1_9ZZZZ</name>
<gene>
    <name evidence="1" type="ORF">METZ01_LOCUS220279</name>
</gene>
<proteinExistence type="predicted"/>
<reference evidence="1" key="1">
    <citation type="submission" date="2018-05" db="EMBL/GenBank/DDBJ databases">
        <authorList>
            <person name="Lanie J.A."/>
            <person name="Ng W.-L."/>
            <person name="Kazmierczak K.M."/>
            <person name="Andrzejewski T.M."/>
            <person name="Davidsen T.M."/>
            <person name="Wayne K.J."/>
            <person name="Tettelin H."/>
            <person name="Glass J.I."/>
            <person name="Rusch D."/>
            <person name="Podicherti R."/>
            <person name="Tsui H.-C.T."/>
            <person name="Winkler M.E."/>
        </authorList>
    </citation>
    <scope>NUCLEOTIDE SEQUENCE</scope>
</reference>
<evidence type="ECO:0000313" key="1">
    <source>
        <dbReference type="EMBL" id="SVB67425.1"/>
    </source>
</evidence>
<dbReference type="EMBL" id="UINC01052279">
    <property type="protein sequence ID" value="SVB67425.1"/>
    <property type="molecule type" value="Genomic_DNA"/>
</dbReference>
<evidence type="ECO:0008006" key="2">
    <source>
        <dbReference type="Google" id="ProtNLM"/>
    </source>
</evidence>